<evidence type="ECO:0000313" key="4">
    <source>
        <dbReference type="Proteomes" id="UP001066276"/>
    </source>
</evidence>
<dbReference type="AlphaFoldDB" id="A0AAV7N0X5"/>
<dbReference type="Proteomes" id="UP001066276">
    <property type="component" value="Chromosome 9"/>
</dbReference>
<dbReference type="EMBL" id="JANPWB010000013">
    <property type="protein sequence ID" value="KAJ1109636.1"/>
    <property type="molecule type" value="Genomic_DNA"/>
</dbReference>
<proteinExistence type="predicted"/>
<feature type="region of interest" description="Disordered" evidence="1">
    <location>
        <begin position="66"/>
        <end position="89"/>
    </location>
</feature>
<evidence type="ECO:0000313" key="3">
    <source>
        <dbReference type="EMBL" id="KAJ1109636.1"/>
    </source>
</evidence>
<name>A0AAV7N0X5_PLEWA</name>
<sequence>MRLLQSVLARLLHLSWVTAPDLLTTPTYGKALSCIGAQSSYPGRLERRQRDRYLRTGIDATTAAPYQAKPHPCRRRFPRPTEGPGSLKSISRKPFLPRLTKRVKEIRDLFYAAGYHFDVFSVRPVLVDLALHRVLLI</sequence>
<evidence type="ECO:0000256" key="2">
    <source>
        <dbReference type="SAM" id="SignalP"/>
    </source>
</evidence>
<protein>
    <recommendedName>
        <fullName evidence="5">Secreted protein</fullName>
    </recommendedName>
</protein>
<feature type="chain" id="PRO_5043473778" description="Secreted protein" evidence="2">
    <location>
        <begin position="20"/>
        <end position="137"/>
    </location>
</feature>
<organism evidence="3 4">
    <name type="scientific">Pleurodeles waltl</name>
    <name type="common">Iberian ribbed newt</name>
    <dbReference type="NCBI Taxonomy" id="8319"/>
    <lineage>
        <taxon>Eukaryota</taxon>
        <taxon>Metazoa</taxon>
        <taxon>Chordata</taxon>
        <taxon>Craniata</taxon>
        <taxon>Vertebrata</taxon>
        <taxon>Euteleostomi</taxon>
        <taxon>Amphibia</taxon>
        <taxon>Batrachia</taxon>
        <taxon>Caudata</taxon>
        <taxon>Salamandroidea</taxon>
        <taxon>Salamandridae</taxon>
        <taxon>Pleurodelinae</taxon>
        <taxon>Pleurodeles</taxon>
    </lineage>
</organism>
<evidence type="ECO:0008006" key="5">
    <source>
        <dbReference type="Google" id="ProtNLM"/>
    </source>
</evidence>
<feature type="signal peptide" evidence="2">
    <location>
        <begin position="1"/>
        <end position="19"/>
    </location>
</feature>
<evidence type="ECO:0000256" key="1">
    <source>
        <dbReference type="SAM" id="MobiDB-lite"/>
    </source>
</evidence>
<accession>A0AAV7N0X5</accession>
<keyword evidence="4" id="KW-1185">Reference proteome</keyword>
<keyword evidence="2" id="KW-0732">Signal</keyword>
<gene>
    <name evidence="3" type="ORF">NDU88_006996</name>
</gene>
<reference evidence="3" key="1">
    <citation type="journal article" date="2022" name="bioRxiv">
        <title>Sequencing and chromosome-scale assembly of the giantPleurodeles waltlgenome.</title>
        <authorList>
            <person name="Brown T."/>
            <person name="Elewa A."/>
            <person name="Iarovenko S."/>
            <person name="Subramanian E."/>
            <person name="Araus A.J."/>
            <person name="Petzold A."/>
            <person name="Susuki M."/>
            <person name="Suzuki K.-i.T."/>
            <person name="Hayashi T."/>
            <person name="Toyoda A."/>
            <person name="Oliveira C."/>
            <person name="Osipova E."/>
            <person name="Leigh N.D."/>
            <person name="Simon A."/>
            <person name="Yun M.H."/>
        </authorList>
    </citation>
    <scope>NUCLEOTIDE SEQUENCE</scope>
    <source>
        <strain evidence="3">20211129_DDA</strain>
        <tissue evidence="3">Liver</tissue>
    </source>
</reference>
<comment type="caution">
    <text evidence="3">The sequence shown here is derived from an EMBL/GenBank/DDBJ whole genome shotgun (WGS) entry which is preliminary data.</text>
</comment>